<evidence type="ECO:0000313" key="1">
    <source>
        <dbReference type="EMBL" id="PIC49662.1"/>
    </source>
</evidence>
<dbReference type="EMBL" id="PDUG01000002">
    <property type="protein sequence ID" value="PIC49662.1"/>
    <property type="molecule type" value="Genomic_DNA"/>
</dbReference>
<proteinExistence type="predicted"/>
<dbReference type="Proteomes" id="UP000230233">
    <property type="component" value="Chromosome II"/>
</dbReference>
<reference evidence="2" key="1">
    <citation type="submission" date="2017-10" db="EMBL/GenBank/DDBJ databases">
        <title>Rapid genome shrinkage in a self-fertile nematode reveals novel sperm competition proteins.</title>
        <authorList>
            <person name="Yin D."/>
            <person name="Schwarz E.M."/>
            <person name="Thomas C.G."/>
            <person name="Felde R.L."/>
            <person name="Korf I.F."/>
            <person name="Cutter A.D."/>
            <person name="Schartner C.M."/>
            <person name="Ralston E.J."/>
            <person name="Meyer B.J."/>
            <person name="Haag E.S."/>
        </authorList>
    </citation>
    <scope>NUCLEOTIDE SEQUENCE [LARGE SCALE GENOMIC DNA]</scope>
    <source>
        <strain evidence="2">JU1422</strain>
    </source>
</reference>
<protein>
    <submittedName>
        <fullName evidence="1">Uncharacterized protein</fullName>
    </submittedName>
</protein>
<gene>
    <name evidence="1" type="primary">Cni-sut-1</name>
    <name evidence="1" type="synonym">Cnig_chr_II.g8197</name>
    <name evidence="1" type="ORF">B9Z55_008197</name>
</gene>
<dbReference type="AlphaFoldDB" id="A0A2G5VD43"/>
<keyword evidence="2" id="KW-1185">Reference proteome</keyword>
<sequence length="255" mass="28713">MMNDPTKKVSEEELEKQYADYRAQFEHWKETNKFVIEIKIGYYQNQIIKLIFSRGSVGTEAYNQYVSQFEQWEKEVTARKAQTRKVMDIEAEAAAAYAQSQEAYVSHHLKAMEQAEMHQRAAAAAAAAAVAAQQQQHMMQSMMMRQTAEPAAPISERDLFLRTMMEGSGGYHGDQPLPQLWGNSRAPYDGRDPLYAKWGDRAAPTHIKPEATNKPVNPVACWALLDALREKKMVLAPHSSNCPPPPFHGGPPPPL</sequence>
<evidence type="ECO:0000313" key="2">
    <source>
        <dbReference type="Proteomes" id="UP000230233"/>
    </source>
</evidence>
<comment type="caution">
    <text evidence="1">The sequence shown here is derived from an EMBL/GenBank/DDBJ whole genome shotgun (WGS) entry which is preliminary data.</text>
</comment>
<organism evidence="1 2">
    <name type="scientific">Caenorhabditis nigoni</name>
    <dbReference type="NCBI Taxonomy" id="1611254"/>
    <lineage>
        <taxon>Eukaryota</taxon>
        <taxon>Metazoa</taxon>
        <taxon>Ecdysozoa</taxon>
        <taxon>Nematoda</taxon>
        <taxon>Chromadorea</taxon>
        <taxon>Rhabditida</taxon>
        <taxon>Rhabditina</taxon>
        <taxon>Rhabditomorpha</taxon>
        <taxon>Rhabditoidea</taxon>
        <taxon>Rhabditidae</taxon>
        <taxon>Peloderinae</taxon>
        <taxon>Caenorhabditis</taxon>
    </lineage>
</organism>
<accession>A0A2G5VD43</accession>
<dbReference type="STRING" id="1611254.A0A2G5VD43"/>
<dbReference type="OrthoDB" id="5860800at2759"/>
<name>A0A2G5VD43_9PELO</name>